<feature type="transmembrane region" description="Helical" evidence="1">
    <location>
        <begin position="138"/>
        <end position="154"/>
    </location>
</feature>
<feature type="transmembrane region" description="Helical" evidence="1">
    <location>
        <begin position="106"/>
        <end position="126"/>
    </location>
</feature>
<dbReference type="EMBL" id="HBIR01039021">
    <property type="protein sequence ID" value="CAE0570834.1"/>
    <property type="molecule type" value="Transcribed_RNA"/>
</dbReference>
<feature type="transmembrane region" description="Helical" evidence="1">
    <location>
        <begin position="40"/>
        <end position="59"/>
    </location>
</feature>
<sequence>MRSLPYADLVLSSSWAALYSLDVAAGLYRHGGGTANPQPTALRALFACFAISLISYPLLQLCLWNVGASVARLTAHHDAHDAAGRGGGGAEGVCAWAGGWSRLGRLGLLSVAAAGTLLAASTSVLYQALHIRLLSGRLGAGVVAVDVGLGWLLWRWGSFSEGGGAGQEGPGKEKAM</sequence>
<organism evidence="2">
    <name type="scientific">Emiliania huxleyi</name>
    <name type="common">Coccolithophore</name>
    <name type="synonym">Pontosphaera huxleyi</name>
    <dbReference type="NCBI Taxonomy" id="2903"/>
    <lineage>
        <taxon>Eukaryota</taxon>
        <taxon>Haptista</taxon>
        <taxon>Haptophyta</taxon>
        <taxon>Prymnesiophyceae</taxon>
        <taxon>Isochrysidales</taxon>
        <taxon>Noelaerhabdaceae</taxon>
        <taxon>Emiliania</taxon>
    </lineage>
</organism>
<feature type="transmembrane region" description="Helical" evidence="1">
    <location>
        <begin position="6"/>
        <end position="28"/>
    </location>
</feature>
<keyword evidence="1" id="KW-1133">Transmembrane helix</keyword>
<name>A0A7S3T2M0_EMIHU</name>
<protein>
    <submittedName>
        <fullName evidence="2">Uncharacterized protein</fullName>
    </submittedName>
</protein>
<evidence type="ECO:0000313" key="2">
    <source>
        <dbReference type="EMBL" id="CAE0570834.1"/>
    </source>
</evidence>
<keyword evidence="1" id="KW-0812">Transmembrane</keyword>
<keyword evidence="1" id="KW-0472">Membrane</keyword>
<evidence type="ECO:0000256" key="1">
    <source>
        <dbReference type="SAM" id="Phobius"/>
    </source>
</evidence>
<proteinExistence type="predicted"/>
<accession>A0A7S3T2M0</accession>
<dbReference type="AlphaFoldDB" id="A0A7S3T2M0"/>
<reference evidence="2" key="1">
    <citation type="submission" date="2021-01" db="EMBL/GenBank/DDBJ databases">
        <authorList>
            <person name="Corre E."/>
            <person name="Pelletier E."/>
            <person name="Niang G."/>
            <person name="Scheremetjew M."/>
            <person name="Finn R."/>
            <person name="Kale V."/>
            <person name="Holt S."/>
            <person name="Cochrane G."/>
            <person name="Meng A."/>
            <person name="Brown T."/>
            <person name="Cohen L."/>
        </authorList>
    </citation>
    <scope>NUCLEOTIDE SEQUENCE</scope>
    <source>
        <strain evidence="2">379</strain>
    </source>
</reference>
<gene>
    <name evidence="2" type="ORF">EHUX00137_LOCUS30416</name>
</gene>